<gene>
    <name evidence="3" type="ORF">QVH07_03245</name>
</gene>
<dbReference type="InterPro" id="IPR032466">
    <property type="entry name" value="Metal_Hydrolase"/>
</dbReference>
<comment type="caution">
    <text evidence="3">The sequence shown here is derived from an EMBL/GenBank/DDBJ whole genome shotgun (WGS) entry which is preliminary data.</text>
</comment>
<proteinExistence type="predicted"/>
<protein>
    <submittedName>
        <fullName evidence="3">Dihydroorotase</fullName>
        <ecNumber evidence="3">3.5.2.3</ecNumber>
    </submittedName>
</protein>
<dbReference type="EC" id="3.5.2.3" evidence="3"/>
<sequence length="413" mass="46066">MPQVLKNLALIDQANIHSNRDFLLDENGLTPLVEGQKIEGFEVIDCSGLFVSKAWIDLRCSSGDPGFEHKEDIDSLCETLLKSGFGTGVLLPNTNPVIQSKNEIDYVKAKSAKHAVKLLIQAAVTIGTKGEDLTEILDMHYQTGVKIFGDGLVTLANSDRYMKILQYLQKFDGVLFDHAYDPLLSIFGKMHEGKISTNLGLKGIPNLAEDVAIQKNLEILRYTGGKVHFQTLSTRKGVDLIRKAKAEGLKVTSDISIYQLIFKDSDLVTFDPNYKVIPPFRREEDRQALIEGLKDGTIDALVSNHQPQDYDSKFMEFDLAENGMAGLMTFLPAMVSLEKELTWPLLIDKVTSGPAKVIEDSEKDSWVIFDPKEKWTFNRQMSPSKASNSPWFGKELQGKAKYFIKAGALTKLT</sequence>
<dbReference type="CDD" id="cd01317">
    <property type="entry name" value="DHOase_IIa"/>
    <property type="match status" value="1"/>
</dbReference>
<dbReference type="PANTHER" id="PTHR43668">
    <property type="entry name" value="ALLANTOINASE"/>
    <property type="match status" value="1"/>
</dbReference>
<name>A0ABT7YAB1_9BACT</name>
<feature type="domain" description="Dihydroorotase catalytic" evidence="2">
    <location>
        <begin position="56"/>
        <end position="235"/>
    </location>
</feature>
<dbReference type="SUPFAM" id="SSF51556">
    <property type="entry name" value="Metallo-dependent hydrolases"/>
    <property type="match status" value="1"/>
</dbReference>
<dbReference type="SUPFAM" id="SSF51338">
    <property type="entry name" value="Composite domain of metallo-dependent hydrolases"/>
    <property type="match status" value="1"/>
</dbReference>
<dbReference type="EMBL" id="JAUEPH010000001">
    <property type="protein sequence ID" value="MDN3203144.1"/>
    <property type="molecule type" value="Genomic_DNA"/>
</dbReference>
<evidence type="ECO:0000256" key="1">
    <source>
        <dbReference type="ARBA" id="ARBA00022975"/>
    </source>
</evidence>
<dbReference type="PANTHER" id="PTHR43668:SF2">
    <property type="entry name" value="ALLANTOINASE"/>
    <property type="match status" value="1"/>
</dbReference>
<dbReference type="InterPro" id="IPR050138">
    <property type="entry name" value="DHOase/Allantoinase_Hydrolase"/>
</dbReference>
<dbReference type="Gene3D" id="2.30.40.10">
    <property type="entry name" value="Urease, subunit C, domain 1"/>
    <property type="match status" value="1"/>
</dbReference>
<dbReference type="Pfam" id="PF12890">
    <property type="entry name" value="DHOase"/>
    <property type="match status" value="1"/>
</dbReference>
<accession>A0ABT7YAB1</accession>
<keyword evidence="4" id="KW-1185">Reference proteome</keyword>
<dbReference type="InterPro" id="IPR011059">
    <property type="entry name" value="Metal-dep_hydrolase_composite"/>
</dbReference>
<dbReference type="RefSeq" id="WP_289998694.1">
    <property type="nucleotide sequence ID" value="NZ_JAUEPH010000001.1"/>
</dbReference>
<dbReference type="InterPro" id="IPR004722">
    <property type="entry name" value="DHOase"/>
</dbReference>
<dbReference type="GO" id="GO:0004151">
    <property type="term" value="F:dihydroorotase activity"/>
    <property type="evidence" value="ECO:0007669"/>
    <property type="project" value="UniProtKB-EC"/>
</dbReference>
<keyword evidence="1" id="KW-0665">Pyrimidine biosynthesis</keyword>
<dbReference type="InterPro" id="IPR024403">
    <property type="entry name" value="DHOase_cat"/>
</dbReference>
<evidence type="ECO:0000313" key="3">
    <source>
        <dbReference type="EMBL" id="MDN3203144.1"/>
    </source>
</evidence>
<keyword evidence="3" id="KW-0378">Hydrolase</keyword>
<reference evidence="3" key="1">
    <citation type="submission" date="2023-06" db="EMBL/GenBank/DDBJ databases">
        <title>Robiginitalea aurantiacus sp. nov. and Algoriphagus sediminis sp. nov., isolated from coastal sediment.</title>
        <authorList>
            <person name="Zhou Z.Y."/>
            <person name="An J."/>
            <person name="Jia Y.W."/>
            <person name="Du Z.J."/>
        </authorList>
    </citation>
    <scope>NUCLEOTIDE SEQUENCE</scope>
    <source>
        <strain evidence="3">C2-7</strain>
    </source>
</reference>
<evidence type="ECO:0000313" key="4">
    <source>
        <dbReference type="Proteomes" id="UP001171916"/>
    </source>
</evidence>
<organism evidence="3 4">
    <name type="scientific">Algoriphagus sediminis</name>
    <dbReference type="NCBI Taxonomy" id="3057113"/>
    <lineage>
        <taxon>Bacteria</taxon>
        <taxon>Pseudomonadati</taxon>
        <taxon>Bacteroidota</taxon>
        <taxon>Cytophagia</taxon>
        <taxon>Cytophagales</taxon>
        <taxon>Cyclobacteriaceae</taxon>
        <taxon>Algoriphagus</taxon>
    </lineage>
</organism>
<dbReference type="Proteomes" id="UP001171916">
    <property type="component" value="Unassembled WGS sequence"/>
</dbReference>
<evidence type="ECO:0000259" key="2">
    <source>
        <dbReference type="Pfam" id="PF12890"/>
    </source>
</evidence>
<dbReference type="Gene3D" id="3.20.20.140">
    <property type="entry name" value="Metal-dependent hydrolases"/>
    <property type="match status" value="1"/>
</dbReference>